<reference evidence="5 6" key="1">
    <citation type="submission" date="2022-09" db="EMBL/GenBank/DDBJ databases">
        <authorList>
            <person name="Han X.L."/>
            <person name="Wang Q."/>
            <person name="Lu T."/>
        </authorList>
    </citation>
    <scope>NUCLEOTIDE SEQUENCE [LARGE SCALE GENOMIC DNA]</scope>
    <source>
        <strain evidence="5 6">WQ 127069</strain>
    </source>
</reference>
<dbReference type="RefSeq" id="WP_262684587.1">
    <property type="nucleotide sequence ID" value="NZ_JAOQIO010000040.1"/>
</dbReference>
<dbReference type="CDD" id="cd00845">
    <property type="entry name" value="MPP_UshA_N_like"/>
    <property type="match status" value="1"/>
</dbReference>
<dbReference type="Gene3D" id="3.90.780.10">
    <property type="entry name" value="5'-Nucleotidase, C-terminal domain"/>
    <property type="match status" value="1"/>
</dbReference>
<accession>A0ABT2UF99</accession>
<sequence length="623" mass="67438">MKKKLGVLISAGVLASALAVGSVYAAPLQPVTHTDWMQKKAIVVGDQGGDLALKRSVTLAETVVLITRINGKEVKKASVGEHWAAGVIDASLTAGAITNEEALKPNATPIASRVAEIAGKLGVELKLSGGQTVTRSEFIEALGSSITKHITIGHTNDVHGHIVENKDGKEFGYAKMATLINEWRKENTNFMLLDAGDTFQGTTYTNSFQGESILPILNHLAYETMAAGNHDFDYGMKQLLHLRDQMDYPIISSNIFNKDGSEFLEPVHFVEVSGKKFAFLGFVTEETPVVTHPNNVVGLTFKNPVEIAKKLVPELKKQADHIIVVSHVGVDVDREIAKNVSGIDLIIGGHSHTPLKTPEVVNGTYIVQDWEYGKSLGRADLFYYNGELVQFSGGLKEYDESVVADPEVKKLVEEVAKKVEGALNVVIAKAEVNLDGERTQVRSRETNLGNLAADIMRERTRSIAGYEADVAIIGGGDIRDNIQAGDITKKILQTAFPFPNTLAVVEVTGTELKASLENGVSQVEKGGGRFPQISGMSFTYDPSLPAGSRVLKVKVGGKELDSNKKYKVAANDYLIAGGDGYETLKQPGVFNTGIQIYDILEESLINMKTVNPTIEDRIIAVKK</sequence>
<dbReference type="InterPro" id="IPR029052">
    <property type="entry name" value="Metallo-depent_PP-like"/>
</dbReference>
<protein>
    <submittedName>
        <fullName evidence="5">5'-nucleotidase C-terminal domain-containing protein</fullName>
    </submittedName>
</protein>
<dbReference type="PRINTS" id="PR01607">
    <property type="entry name" value="APYRASEFAMLY"/>
</dbReference>
<dbReference type="InterPro" id="IPR004843">
    <property type="entry name" value="Calcineurin-like_PHP"/>
</dbReference>
<dbReference type="PANTHER" id="PTHR11575:SF24">
    <property type="entry name" value="5'-NUCLEOTIDASE"/>
    <property type="match status" value="1"/>
</dbReference>
<evidence type="ECO:0000313" key="6">
    <source>
        <dbReference type="Proteomes" id="UP001652445"/>
    </source>
</evidence>
<evidence type="ECO:0000313" key="5">
    <source>
        <dbReference type="EMBL" id="MCU6793282.1"/>
    </source>
</evidence>
<comment type="similarity">
    <text evidence="2">Belongs to the 5'-nucleotidase family.</text>
</comment>
<dbReference type="Proteomes" id="UP001652445">
    <property type="component" value="Unassembled WGS sequence"/>
</dbReference>
<keyword evidence="6" id="KW-1185">Reference proteome</keyword>
<dbReference type="EMBL" id="JAOQIO010000040">
    <property type="protein sequence ID" value="MCU6793282.1"/>
    <property type="molecule type" value="Genomic_DNA"/>
</dbReference>
<evidence type="ECO:0000259" key="4">
    <source>
        <dbReference type="Pfam" id="PF02872"/>
    </source>
</evidence>
<organism evidence="5 6">
    <name type="scientific">Paenibacillus baimaensis</name>
    <dbReference type="NCBI Taxonomy" id="2982185"/>
    <lineage>
        <taxon>Bacteria</taxon>
        <taxon>Bacillati</taxon>
        <taxon>Bacillota</taxon>
        <taxon>Bacilli</taxon>
        <taxon>Bacillales</taxon>
        <taxon>Paenibacillaceae</taxon>
        <taxon>Paenibacillus</taxon>
    </lineage>
</organism>
<feature type="domain" description="Calcineurin-like phosphoesterase" evidence="3">
    <location>
        <begin position="151"/>
        <end position="354"/>
    </location>
</feature>
<comment type="caution">
    <text evidence="5">The sequence shown here is derived from an EMBL/GenBank/DDBJ whole genome shotgun (WGS) entry which is preliminary data.</text>
</comment>
<dbReference type="InterPro" id="IPR036907">
    <property type="entry name" value="5'-Nucleotdase_C_sf"/>
</dbReference>
<keyword evidence="1 2" id="KW-0732">Signal</keyword>
<dbReference type="SUPFAM" id="SSF55816">
    <property type="entry name" value="5'-nucleotidase (syn. UDP-sugar hydrolase), C-terminal domain"/>
    <property type="match status" value="1"/>
</dbReference>
<proteinExistence type="inferred from homology"/>
<evidence type="ECO:0000256" key="1">
    <source>
        <dbReference type="ARBA" id="ARBA00022729"/>
    </source>
</evidence>
<dbReference type="Pfam" id="PF02872">
    <property type="entry name" value="5_nucleotid_C"/>
    <property type="match status" value="1"/>
</dbReference>
<evidence type="ECO:0000259" key="3">
    <source>
        <dbReference type="Pfam" id="PF00149"/>
    </source>
</evidence>
<keyword evidence="2" id="KW-0547">Nucleotide-binding</keyword>
<dbReference type="Gene3D" id="3.60.21.10">
    <property type="match status" value="1"/>
</dbReference>
<feature type="domain" description="5'-Nucleotidase C-terminal" evidence="4">
    <location>
        <begin position="426"/>
        <end position="586"/>
    </location>
</feature>
<dbReference type="Pfam" id="PF00149">
    <property type="entry name" value="Metallophos"/>
    <property type="match status" value="1"/>
</dbReference>
<gene>
    <name evidence="5" type="ORF">OB236_14270</name>
</gene>
<keyword evidence="2" id="KW-0378">Hydrolase</keyword>
<feature type="signal peptide" evidence="2">
    <location>
        <begin position="1"/>
        <end position="25"/>
    </location>
</feature>
<dbReference type="PANTHER" id="PTHR11575">
    <property type="entry name" value="5'-NUCLEOTIDASE-RELATED"/>
    <property type="match status" value="1"/>
</dbReference>
<dbReference type="SUPFAM" id="SSF56300">
    <property type="entry name" value="Metallo-dependent phosphatases"/>
    <property type="match status" value="1"/>
</dbReference>
<dbReference type="InterPro" id="IPR008334">
    <property type="entry name" value="5'-Nucleotdase_C"/>
</dbReference>
<evidence type="ECO:0000256" key="2">
    <source>
        <dbReference type="RuleBase" id="RU362119"/>
    </source>
</evidence>
<dbReference type="InterPro" id="IPR006179">
    <property type="entry name" value="5_nucleotidase/apyrase"/>
</dbReference>
<name>A0ABT2UF99_9BACL</name>
<feature type="chain" id="PRO_5045003717" evidence="2">
    <location>
        <begin position="26"/>
        <end position="623"/>
    </location>
</feature>